<dbReference type="OrthoDB" id="6083162at2759"/>
<feature type="domain" description="Novel STAND NTPase 3" evidence="1">
    <location>
        <begin position="91"/>
        <end position="240"/>
    </location>
</feature>
<evidence type="ECO:0000313" key="3">
    <source>
        <dbReference type="Proteomes" id="UP000596742"/>
    </source>
</evidence>
<dbReference type="InterPro" id="IPR049050">
    <property type="entry name" value="nSTAND3"/>
</dbReference>
<organism evidence="2 3">
    <name type="scientific">Mytilus galloprovincialis</name>
    <name type="common">Mediterranean mussel</name>
    <dbReference type="NCBI Taxonomy" id="29158"/>
    <lineage>
        <taxon>Eukaryota</taxon>
        <taxon>Metazoa</taxon>
        <taxon>Spiralia</taxon>
        <taxon>Lophotrochozoa</taxon>
        <taxon>Mollusca</taxon>
        <taxon>Bivalvia</taxon>
        <taxon>Autobranchia</taxon>
        <taxon>Pteriomorphia</taxon>
        <taxon>Mytilida</taxon>
        <taxon>Mytiloidea</taxon>
        <taxon>Mytilidae</taxon>
        <taxon>Mytilinae</taxon>
        <taxon>Mytilus</taxon>
    </lineage>
</organism>
<reference evidence="2" key="1">
    <citation type="submission" date="2018-11" db="EMBL/GenBank/DDBJ databases">
        <authorList>
            <person name="Alioto T."/>
            <person name="Alioto T."/>
        </authorList>
    </citation>
    <scope>NUCLEOTIDE SEQUENCE</scope>
</reference>
<accession>A0A8B6DBU7</accession>
<evidence type="ECO:0000259" key="1">
    <source>
        <dbReference type="Pfam" id="PF20720"/>
    </source>
</evidence>
<dbReference type="SUPFAM" id="SSF52540">
    <property type="entry name" value="P-loop containing nucleoside triphosphate hydrolases"/>
    <property type="match status" value="1"/>
</dbReference>
<dbReference type="EMBL" id="UYJE01003278">
    <property type="protein sequence ID" value="VDI17899.1"/>
    <property type="molecule type" value="Genomic_DNA"/>
</dbReference>
<comment type="caution">
    <text evidence="2">The sequence shown here is derived from an EMBL/GenBank/DDBJ whole genome shotgun (WGS) entry which is preliminary data.</text>
</comment>
<dbReference type="Proteomes" id="UP000596742">
    <property type="component" value="Unassembled WGS sequence"/>
</dbReference>
<proteinExistence type="predicted"/>
<evidence type="ECO:0000313" key="2">
    <source>
        <dbReference type="EMBL" id="VDI17899.1"/>
    </source>
</evidence>
<name>A0A8B6DBU7_MYTGA</name>
<dbReference type="Pfam" id="PF20720">
    <property type="entry name" value="nSTAND3"/>
    <property type="match status" value="1"/>
</dbReference>
<dbReference type="AlphaFoldDB" id="A0A8B6DBU7"/>
<gene>
    <name evidence="2" type="ORF">MGAL_10B069517</name>
</gene>
<protein>
    <recommendedName>
        <fullName evidence="1">Novel STAND NTPase 3 domain-containing protein</fullName>
    </recommendedName>
</protein>
<keyword evidence="3" id="KW-1185">Reference proteome</keyword>
<sequence length="341" mass="39184">MATASLSTEEENYVRMSLLLTGVSPRGVRTLFDSEYAPKCLDASIKKEYTKLKDLQLKNRINQAQWNLLFPRYPAQFNSVLEKWKYKDEMFVSTRAATNVLNSLQDNSCVTITASSGVGKTAILQHVALQLGADGYDILLVTDPGDIGKYYNPTQNSLFVIDDFCGNFCLNQADIKLWEPFNERLKVILEDKTTKIIVACRLQVDQDDKFDTLSIFKSCVCNLLSPKMCLLNTEKRAMAELYLKSKAHQIIDYYDLHDCFPLLCQLYHENPALDIKQFFQNPFSVYEAQVDQLQKRGCFGKYCALALCVLFNNKVKEHLLTEEIDEETKHRIERTYVKRVN</sequence>
<dbReference type="InterPro" id="IPR027417">
    <property type="entry name" value="P-loop_NTPase"/>
</dbReference>